<gene>
    <name evidence="2" type="ORF">HJG63_009739</name>
</gene>
<reference evidence="2 3" key="1">
    <citation type="journal article" date="2020" name="Nature">
        <title>Six reference-quality genomes reveal evolution of bat adaptations.</title>
        <authorList>
            <person name="Jebb D."/>
            <person name="Huang Z."/>
            <person name="Pippel M."/>
            <person name="Hughes G.M."/>
            <person name="Lavrichenko K."/>
            <person name="Devanna P."/>
            <person name="Winkler S."/>
            <person name="Jermiin L.S."/>
            <person name="Skirmuntt E.C."/>
            <person name="Katzourakis A."/>
            <person name="Burkitt-Gray L."/>
            <person name="Ray D.A."/>
            <person name="Sullivan K.A.M."/>
            <person name="Roscito J.G."/>
            <person name="Kirilenko B.M."/>
            <person name="Davalos L.M."/>
            <person name="Corthals A.P."/>
            <person name="Power M.L."/>
            <person name="Jones G."/>
            <person name="Ransome R.D."/>
            <person name="Dechmann D.K.N."/>
            <person name="Locatelli A.G."/>
            <person name="Puechmaille S.J."/>
            <person name="Fedrigo O."/>
            <person name="Jarvis E.D."/>
            <person name="Hiller M."/>
            <person name="Vernes S.C."/>
            <person name="Myers E.W."/>
            <person name="Teeling E.C."/>
        </authorList>
    </citation>
    <scope>NUCLEOTIDE SEQUENCE [LARGE SCALE GENOMIC DNA]</scope>
    <source>
        <strain evidence="2">MRouAeg1</strain>
        <tissue evidence="2">Muscle</tissue>
    </source>
</reference>
<organism evidence="2 3">
    <name type="scientific">Rousettus aegyptiacus</name>
    <name type="common">Egyptian fruit bat</name>
    <name type="synonym">Pteropus aegyptiacus</name>
    <dbReference type="NCBI Taxonomy" id="9407"/>
    <lineage>
        <taxon>Eukaryota</taxon>
        <taxon>Metazoa</taxon>
        <taxon>Chordata</taxon>
        <taxon>Craniata</taxon>
        <taxon>Vertebrata</taxon>
        <taxon>Euteleostomi</taxon>
        <taxon>Mammalia</taxon>
        <taxon>Eutheria</taxon>
        <taxon>Laurasiatheria</taxon>
        <taxon>Chiroptera</taxon>
        <taxon>Yinpterochiroptera</taxon>
        <taxon>Pteropodoidea</taxon>
        <taxon>Pteropodidae</taxon>
        <taxon>Rousettinae</taxon>
        <taxon>Rousettus</taxon>
    </lineage>
</organism>
<sequence>MLEDAFGPRRCYVTWVAGAPSPEGLRPAQRRRRTRPRPPRSAAPASGLAVGTGLPGLPGRFPPPPRLPCRVLPPPMLPTQWLWRPHVQHNRIKHTAVQHPERSAACACVCACVCARARVCSGGRPVSWLHARLACFLTDRINHALSRGQVTETVLT</sequence>
<evidence type="ECO:0000313" key="3">
    <source>
        <dbReference type="Proteomes" id="UP000593571"/>
    </source>
</evidence>
<keyword evidence="3" id="KW-1185">Reference proteome</keyword>
<protein>
    <submittedName>
        <fullName evidence="2">Uncharacterized protein</fullName>
    </submittedName>
</protein>
<name>A0A7J8BEG8_ROUAE</name>
<feature type="region of interest" description="Disordered" evidence="1">
    <location>
        <begin position="20"/>
        <end position="66"/>
    </location>
</feature>
<comment type="caution">
    <text evidence="2">The sequence shown here is derived from an EMBL/GenBank/DDBJ whole genome shotgun (WGS) entry which is preliminary data.</text>
</comment>
<feature type="compositionally biased region" description="Basic residues" evidence="1">
    <location>
        <begin position="28"/>
        <end position="38"/>
    </location>
</feature>
<dbReference type="Proteomes" id="UP000593571">
    <property type="component" value="Unassembled WGS sequence"/>
</dbReference>
<dbReference type="AlphaFoldDB" id="A0A7J8BEG8"/>
<evidence type="ECO:0000256" key="1">
    <source>
        <dbReference type="SAM" id="MobiDB-lite"/>
    </source>
</evidence>
<accession>A0A7J8BEG8</accession>
<evidence type="ECO:0000313" key="2">
    <source>
        <dbReference type="EMBL" id="KAF6397072.1"/>
    </source>
</evidence>
<proteinExistence type="predicted"/>
<dbReference type="EMBL" id="JACASE010000017">
    <property type="protein sequence ID" value="KAF6397072.1"/>
    <property type="molecule type" value="Genomic_DNA"/>
</dbReference>